<accession>A0ABP8RD85</accession>
<evidence type="ECO:0000313" key="4">
    <source>
        <dbReference type="Proteomes" id="UP001501417"/>
    </source>
</evidence>
<feature type="region of interest" description="Disordered" evidence="1">
    <location>
        <begin position="19"/>
        <end position="40"/>
    </location>
</feature>
<protein>
    <submittedName>
        <fullName evidence="3">Uncharacterized protein</fullName>
    </submittedName>
</protein>
<sequence>MDPTPAKYMCVMVPIMTRESEPAESISPAESGQSDSRPGRANRLDLLLTVVGIVAGVVFVVSLIFFSGFFLGRATHSPYGGPPRSDQPQTSCPMMDHGKMGSDGMKPEESVGPQQTAPIPAQTPAPRP</sequence>
<keyword evidence="2" id="KW-1133">Transmembrane helix</keyword>
<organism evidence="3 4">
    <name type="scientific">Mycobacterium paraffinicum</name>
    <dbReference type="NCBI Taxonomy" id="53378"/>
    <lineage>
        <taxon>Bacteria</taxon>
        <taxon>Bacillati</taxon>
        <taxon>Actinomycetota</taxon>
        <taxon>Actinomycetes</taxon>
        <taxon>Mycobacteriales</taxon>
        <taxon>Mycobacteriaceae</taxon>
        <taxon>Mycobacterium</taxon>
    </lineage>
</organism>
<evidence type="ECO:0000256" key="2">
    <source>
        <dbReference type="SAM" id="Phobius"/>
    </source>
</evidence>
<dbReference type="Proteomes" id="UP001501417">
    <property type="component" value="Unassembled WGS sequence"/>
</dbReference>
<evidence type="ECO:0000313" key="3">
    <source>
        <dbReference type="EMBL" id="GAA4535668.1"/>
    </source>
</evidence>
<name>A0ABP8RD85_9MYCO</name>
<keyword evidence="4" id="KW-1185">Reference proteome</keyword>
<feature type="region of interest" description="Disordered" evidence="1">
    <location>
        <begin position="76"/>
        <end position="128"/>
    </location>
</feature>
<comment type="caution">
    <text evidence="3">The sequence shown here is derived from an EMBL/GenBank/DDBJ whole genome shotgun (WGS) entry which is preliminary data.</text>
</comment>
<feature type="compositionally biased region" description="Basic and acidic residues" evidence="1">
    <location>
        <begin position="96"/>
        <end position="109"/>
    </location>
</feature>
<proteinExistence type="predicted"/>
<reference evidence="4" key="1">
    <citation type="journal article" date="2019" name="Int. J. Syst. Evol. Microbiol.">
        <title>The Global Catalogue of Microorganisms (GCM) 10K type strain sequencing project: providing services to taxonomists for standard genome sequencing and annotation.</title>
        <authorList>
            <consortium name="The Broad Institute Genomics Platform"/>
            <consortium name="The Broad Institute Genome Sequencing Center for Infectious Disease"/>
            <person name="Wu L."/>
            <person name="Ma J."/>
        </authorList>
    </citation>
    <scope>NUCLEOTIDE SEQUENCE [LARGE SCALE GENOMIC DNA]</scope>
    <source>
        <strain evidence="4">JCM 17782</strain>
    </source>
</reference>
<keyword evidence="2" id="KW-0812">Transmembrane</keyword>
<feature type="transmembrane region" description="Helical" evidence="2">
    <location>
        <begin position="46"/>
        <end position="71"/>
    </location>
</feature>
<keyword evidence="2" id="KW-0472">Membrane</keyword>
<gene>
    <name evidence="3" type="ORF">GCM10023161_09490</name>
</gene>
<evidence type="ECO:0000256" key="1">
    <source>
        <dbReference type="SAM" id="MobiDB-lite"/>
    </source>
</evidence>
<dbReference type="EMBL" id="BAABGF010000011">
    <property type="protein sequence ID" value="GAA4535668.1"/>
    <property type="molecule type" value="Genomic_DNA"/>
</dbReference>